<gene>
    <name evidence="2" type="ORF">GFB49_07170</name>
</gene>
<dbReference type="Pfam" id="PF05987">
    <property type="entry name" value="DUF898"/>
    <property type="match status" value="1"/>
</dbReference>
<comment type="caution">
    <text evidence="2">The sequence shown here is derived from an EMBL/GenBank/DDBJ whole genome shotgun (WGS) entry which is preliminary data.</text>
</comment>
<accession>A0A843YHI7</accession>
<name>A0A843YHI7_9RHOB</name>
<evidence type="ECO:0000313" key="3">
    <source>
        <dbReference type="Proteomes" id="UP000444174"/>
    </source>
</evidence>
<dbReference type="InterPro" id="IPR010295">
    <property type="entry name" value="DUF898"/>
</dbReference>
<feature type="transmembrane region" description="Helical" evidence="1">
    <location>
        <begin position="67"/>
        <end position="84"/>
    </location>
</feature>
<feature type="transmembrane region" description="Helical" evidence="1">
    <location>
        <begin position="90"/>
        <end position="110"/>
    </location>
</feature>
<feature type="transmembrane region" description="Helical" evidence="1">
    <location>
        <begin position="16"/>
        <end position="37"/>
    </location>
</feature>
<feature type="transmembrane region" description="Helical" evidence="1">
    <location>
        <begin position="131"/>
        <end position="152"/>
    </location>
</feature>
<evidence type="ECO:0000256" key="1">
    <source>
        <dbReference type="SAM" id="Phobius"/>
    </source>
</evidence>
<feature type="transmembrane region" description="Helical" evidence="1">
    <location>
        <begin position="275"/>
        <end position="294"/>
    </location>
</feature>
<keyword evidence="1" id="KW-0812">Transmembrane</keyword>
<feature type="transmembrane region" description="Helical" evidence="1">
    <location>
        <begin position="222"/>
        <end position="248"/>
    </location>
</feature>
<evidence type="ECO:0000313" key="2">
    <source>
        <dbReference type="EMBL" id="MQQ08227.1"/>
    </source>
</evidence>
<keyword evidence="1" id="KW-0472">Membrane</keyword>
<feature type="transmembrane region" description="Helical" evidence="1">
    <location>
        <begin position="183"/>
        <end position="210"/>
    </location>
</feature>
<reference evidence="2 3" key="1">
    <citation type="submission" date="2019-10" db="EMBL/GenBank/DDBJ databases">
        <title>Epibacterium sp. nov., isolated from seawater.</title>
        <authorList>
            <person name="Zhang X."/>
            <person name="Li N."/>
        </authorList>
    </citation>
    <scope>NUCLEOTIDE SEQUENCE [LARGE SCALE GENOMIC DNA]</scope>
    <source>
        <strain evidence="2 3">SM1979</strain>
    </source>
</reference>
<protein>
    <submittedName>
        <fullName evidence="2">DUF898 family protein</fullName>
    </submittedName>
</protein>
<dbReference type="RefSeq" id="WP_153215175.1">
    <property type="nucleotide sequence ID" value="NZ_WIBF01000003.1"/>
</dbReference>
<organism evidence="2 3">
    <name type="scientific">Tritonibacter litoralis</name>
    <dbReference type="NCBI Taxonomy" id="2662264"/>
    <lineage>
        <taxon>Bacteria</taxon>
        <taxon>Pseudomonadati</taxon>
        <taxon>Pseudomonadota</taxon>
        <taxon>Alphaproteobacteria</taxon>
        <taxon>Rhodobacterales</taxon>
        <taxon>Paracoccaceae</taxon>
        <taxon>Tritonibacter</taxon>
    </lineage>
</organism>
<proteinExistence type="predicted"/>
<dbReference type="EMBL" id="WIBF01000003">
    <property type="protein sequence ID" value="MQQ08227.1"/>
    <property type="molecule type" value="Genomic_DNA"/>
</dbReference>
<dbReference type="AlphaFoldDB" id="A0A843YHI7"/>
<sequence length="347" mass="38521">METHEKFEFRGSAREWFGIWIVNLLLSIVTLGVYSAWAKVRSKKYFYQNTFVAGRNFDYHATGQQILIGRAIVVAALLVFALSAQFLPPLAAALLIAYVAVFPVLLVRSLRFDARNSSWSNVRFDFVGKLGQLYLLIFVYPVLSILTLYTTWPFVQRAIQRYGINNHRLGTTSFHFDSKIGPFYMAFLAAVGIVLVGVALVAGVIFGQITSTANEALFANPILLLNLFLSYLVILLAAAFASVVYQAIIRNHIFAHTKLGENKHGFVSTVKPLSLLWIAVSNLIVVLFSLGLMLPWATVRMQRYLAENSALVPNGSLDDFTGDVLTETNAIGDAYSDIEGIELELPV</sequence>
<keyword evidence="1" id="KW-1133">Transmembrane helix</keyword>
<dbReference type="Proteomes" id="UP000444174">
    <property type="component" value="Unassembled WGS sequence"/>
</dbReference>
<keyword evidence="3" id="KW-1185">Reference proteome</keyword>